<dbReference type="GO" id="GO:0015930">
    <property type="term" value="F:glutamate synthase activity"/>
    <property type="evidence" value="ECO:0007669"/>
    <property type="project" value="InterPro"/>
</dbReference>
<dbReference type="Gene3D" id="3.20.20.70">
    <property type="entry name" value="Aldolase class I"/>
    <property type="match status" value="1"/>
</dbReference>
<dbReference type="PANTHER" id="PTHR43819:SF1">
    <property type="entry name" value="ARCHAEAL-TYPE GLUTAMATE SYNTHASE [NADPH]"/>
    <property type="match status" value="1"/>
</dbReference>
<dbReference type="Pfam" id="PF01645">
    <property type="entry name" value="Glu_synthase"/>
    <property type="match status" value="1"/>
</dbReference>
<dbReference type="InterPro" id="IPR024188">
    <property type="entry name" value="GltB"/>
</dbReference>
<evidence type="ECO:0000313" key="6">
    <source>
        <dbReference type="Proteomes" id="UP000294862"/>
    </source>
</evidence>
<dbReference type="PANTHER" id="PTHR43819">
    <property type="entry name" value="ARCHAEAL-TYPE GLUTAMATE SYNTHASE [NADPH]"/>
    <property type="match status" value="1"/>
</dbReference>
<organism evidence="5 6">
    <name type="scientific">Dokdonella fugitiva</name>
    <dbReference type="NCBI Taxonomy" id="328517"/>
    <lineage>
        <taxon>Bacteria</taxon>
        <taxon>Pseudomonadati</taxon>
        <taxon>Pseudomonadota</taxon>
        <taxon>Gammaproteobacteria</taxon>
        <taxon>Lysobacterales</taxon>
        <taxon>Rhodanobacteraceae</taxon>
        <taxon>Dokdonella</taxon>
    </lineage>
</organism>
<dbReference type="RefSeq" id="WP_131993693.1">
    <property type="nucleotide sequence ID" value="NZ_SLWQ01000001.1"/>
</dbReference>
<dbReference type="EMBL" id="SLWQ01000001">
    <property type="protein sequence ID" value="TCO43360.1"/>
    <property type="molecule type" value="Genomic_DNA"/>
</dbReference>
<dbReference type="InterPro" id="IPR002932">
    <property type="entry name" value="Glu_synthdom"/>
</dbReference>
<protein>
    <submittedName>
        <fullName evidence="5">Glutamate synthase domain-containing protein 2</fullName>
    </submittedName>
</protein>
<reference evidence="5 6" key="1">
    <citation type="journal article" date="2015" name="Stand. Genomic Sci.">
        <title>Genomic Encyclopedia of Bacterial and Archaeal Type Strains, Phase III: the genomes of soil and plant-associated and newly described type strains.</title>
        <authorList>
            <person name="Whitman W.B."/>
            <person name="Woyke T."/>
            <person name="Klenk H.P."/>
            <person name="Zhou Y."/>
            <person name="Lilburn T.G."/>
            <person name="Beck B.J."/>
            <person name="De Vos P."/>
            <person name="Vandamme P."/>
            <person name="Eisen J.A."/>
            <person name="Garrity G."/>
            <person name="Hugenholtz P."/>
            <person name="Kyrpides N.C."/>
        </authorList>
    </citation>
    <scope>NUCLEOTIDE SEQUENCE [LARGE SCALE GENOMIC DNA]</scope>
    <source>
        <strain evidence="5 6">A3</strain>
    </source>
</reference>
<keyword evidence="3" id="KW-1133">Transmembrane helix</keyword>
<dbReference type="PIRSF" id="PIRSF500060">
    <property type="entry name" value="UCP500060"/>
    <property type="match status" value="1"/>
</dbReference>
<feature type="transmembrane region" description="Helical" evidence="3">
    <location>
        <begin position="9"/>
        <end position="26"/>
    </location>
</feature>
<keyword evidence="3" id="KW-0812">Transmembrane</keyword>
<evidence type="ECO:0000259" key="4">
    <source>
        <dbReference type="Pfam" id="PF01645"/>
    </source>
</evidence>
<dbReference type="PIRSF" id="PIRSF006429">
    <property type="entry name" value="GOGAT_lg_2"/>
    <property type="match status" value="1"/>
</dbReference>
<keyword evidence="3" id="KW-0472">Membrane</keyword>
<accession>A0A4V2S382</accession>
<dbReference type="CDD" id="cd02808">
    <property type="entry name" value="GltS_FMN"/>
    <property type="match status" value="1"/>
</dbReference>
<dbReference type="OrthoDB" id="9795032at2"/>
<dbReference type="SUPFAM" id="SSF51395">
    <property type="entry name" value="FMN-linked oxidoreductases"/>
    <property type="match status" value="1"/>
</dbReference>
<proteinExistence type="inferred from homology"/>
<name>A0A4V2S382_9GAMM</name>
<feature type="domain" description="Glutamate synthase" evidence="4">
    <location>
        <begin position="155"/>
        <end position="473"/>
    </location>
</feature>
<sequence length="546" mass="60067">MEQWLPSRYLAFIACVLVCALAFAGWELGLGVRLVALASAVLVVIGLADLAQKRSTLRRNYPLICHVRFFFEYVRPMLRQYVVESDNEEVPFSHVQRAVVKQRAKNILDVRPFGSELDMYAERYEWLNHSIRPSRIDDHDFRIDVGTQCAAPYSASVFNISAMSFGAISPNAIRALNEGARRGRFYHDTGEGSLSAYHRENGGDIVWELGSGYFGACERAGVFSEARFAEKAVLDQVRMIEIKLSQGAKPGHGGVLPAPKVSAEIAATRGVAMGEDCISPARHSAFDTPEGLLHFVARLRELSGGKPTGFKLAIGHPWEWFGIAKAMTTTGILPDFIVVDGGEGGTGAAPLEFTDHVGAPLREALMLVHNTLVGLDLRERIRIGASGKVITALDLARTLAIGADWCNAARGFMFALGCIQSQSCHTDRCPTGVATQDPRRWNKLDVPDKAARVASFHDNTLRALKELLQAAGLEHPSELGPEHVIRRISSNQVRSLASLYRFLEPGELLGGDVPEHAVFQRFWRVARPDTFAAPEELSARRRSKSR</sequence>
<dbReference type="InterPro" id="IPR013785">
    <property type="entry name" value="Aldolase_TIM"/>
</dbReference>
<comment type="caution">
    <text evidence="5">The sequence shown here is derived from an EMBL/GenBank/DDBJ whole genome shotgun (WGS) entry which is preliminary data.</text>
</comment>
<dbReference type="AlphaFoldDB" id="A0A4V2S382"/>
<dbReference type="Proteomes" id="UP000294862">
    <property type="component" value="Unassembled WGS sequence"/>
</dbReference>
<keyword evidence="6" id="KW-1185">Reference proteome</keyword>
<comment type="similarity">
    <text evidence="1 2">Belongs to the glutamate synthase family.</text>
</comment>
<dbReference type="InterPro" id="IPR027283">
    <property type="entry name" value="YerD"/>
</dbReference>
<evidence type="ECO:0000256" key="3">
    <source>
        <dbReference type="SAM" id="Phobius"/>
    </source>
</evidence>
<evidence type="ECO:0000256" key="1">
    <source>
        <dbReference type="ARBA" id="ARBA00009716"/>
    </source>
</evidence>
<feature type="transmembrane region" description="Helical" evidence="3">
    <location>
        <begin position="32"/>
        <end position="51"/>
    </location>
</feature>
<gene>
    <name evidence="5" type="ORF">EV148_101784</name>
</gene>
<dbReference type="GO" id="GO:0006537">
    <property type="term" value="P:glutamate biosynthetic process"/>
    <property type="evidence" value="ECO:0007669"/>
    <property type="project" value="InterPro"/>
</dbReference>
<evidence type="ECO:0000256" key="2">
    <source>
        <dbReference type="PIRNR" id="PIRNR006429"/>
    </source>
</evidence>
<evidence type="ECO:0000313" key="5">
    <source>
        <dbReference type="EMBL" id="TCO43360.1"/>
    </source>
</evidence>